<dbReference type="Gene3D" id="1.10.287.1490">
    <property type="match status" value="1"/>
</dbReference>
<dbReference type="Pfam" id="PF10088">
    <property type="entry name" value="DUF2326"/>
    <property type="match status" value="1"/>
</dbReference>
<feature type="coiled-coil region" evidence="1">
    <location>
        <begin position="187"/>
        <end position="258"/>
    </location>
</feature>
<dbReference type="Proteomes" id="UP000309170">
    <property type="component" value="Unassembled WGS sequence"/>
</dbReference>
<feature type="non-terminal residue" evidence="3">
    <location>
        <position position="1"/>
    </location>
</feature>
<sequence length="438" mass="52077">YIIRDEKTGFNDIFLPNRGPLKQHIFLNYLFSLPYLSELEIKSLKDIIENMNNKIKLIEAMRLNIADLKVKEEEILSSIVELNHTIEQAKTTSHYNKSTGEYTTLKKELNEVQAKIFEYEHICNQYQKNIDNLQEKVNEIKQLEDVEKFYDDLVGFFPENVKENYTKVREFYDFMVESRGNYFKDKISTLKVNLKKLNTDKQELEKELEETSKILKSENYIEDISIVMDKKRQKEIELAEIRIRLKDYNQKNEIVEDINEIQHEILRINSMHYDEFLSFQNKKNELQSIFDELMDVTYKQHGFLDFEYDNRISYSNNSTTGRIKISCSIPDERSHGRLHMKINMFDLTWFLYRNINNLGVNFLIHDGSYSNPDQYVKGVLLKYLEQKLKESSSGQYFVTLNRTELLKEDLKELEDAGVVTTKLDRLNNGSNRFFGFKF</sequence>
<evidence type="ECO:0000256" key="1">
    <source>
        <dbReference type="SAM" id="Coils"/>
    </source>
</evidence>
<feature type="coiled-coil region" evidence="1">
    <location>
        <begin position="95"/>
        <end position="146"/>
    </location>
</feature>
<accession>A0A9X9EQC5</accession>
<protein>
    <submittedName>
        <fullName evidence="3">DUF2326 domain-containing protein</fullName>
    </submittedName>
</protein>
<organism evidence="3 4">
    <name type="scientific">Peribacillus simplex</name>
    <dbReference type="NCBI Taxonomy" id="1478"/>
    <lineage>
        <taxon>Bacteria</taxon>
        <taxon>Bacillati</taxon>
        <taxon>Bacillota</taxon>
        <taxon>Bacilli</taxon>
        <taxon>Bacillales</taxon>
        <taxon>Bacillaceae</taxon>
        <taxon>Peribacillus</taxon>
    </lineage>
</organism>
<name>A0A9X9EQC5_9BACI</name>
<reference evidence="3 4" key="1">
    <citation type="journal article" date="2019" name="Environ. Microbiol.">
        <title>An active ?-lactamase is a part of an orchestrated cell wall stress resistance network of Bacillus subtilis and related rhizosphere species.</title>
        <authorList>
            <person name="Bucher T."/>
            <person name="Keren-Paz A."/>
            <person name="Hausser J."/>
            <person name="Olender T."/>
            <person name="Cytryn E."/>
            <person name="Kolodkin-Gal I."/>
        </authorList>
    </citation>
    <scope>NUCLEOTIDE SEQUENCE [LARGE SCALE GENOMIC DNA]</scope>
    <source>
        <strain evidence="3 4">I4</strain>
    </source>
</reference>
<evidence type="ECO:0000313" key="4">
    <source>
        <dbReference type="Proteomes" id="UP000309170"/>
    </source>
</evidence>
<evidence type="ECO:0000313" key="3">
    <source>
        <dbReference type="EMBL" id="TKH06812.1"/>
    </source>
</evidence>
<dbReference type="RefSeq" id="WP_137024559.1">
    <property type="nucleotide sequence ID" value="NZ_SZNT01000529.1"/>
</dbReference>
<gene>
    <name evidence="3" type="ORF">FC678_23265</name>
</gene>
<dbReference type="InterPro" id="IPR018760">
    <property type="entry name" value="DUF2326"/>
</dbReference>
<evidence type="ECO:0000259" key="2">
    <source>
        <dbReference type="Pfam" id="PF10088"/>
    </source>
</evidence>
<dbReference type="AlphaFoldDB" id="A0A9X9EQC5"/>
<dbReference type="EMBL" id="SZNT01000529">
    <property type="protein sequence ID" value="TKH06812.1"/>
    <property type="molecule type" value="Genomic_DNA"/>
</dbReference>
<keyword evidence="1" id="KW-0175">Coiled coil</keyword>
<proteinExistence type="predicted"/>
<comment type="caution">
    <text evidence="3">The sequence shown here is derived from an EMBL/GenBank/DDBJ whole genome shotgun (WGS) entry which is preliminary data.</text>
</comment>
<feature type="domain" description="DUF2326" evidence="2">
    <location>
        <begin position="311"/>
        <end position="438"/>
    </location>
</feature>